<evidence type="ECO:0000313" key="1">
    <source>
        <dbReference type="EMBL" id="KJA19306.1"/>
    </source>
</evidence>
<protein>
    <submittedName>
        <fullName evidence="1">Uncharacterized protein</fullName>
    </submittedName>
</protein>
<sequence>MRRSAGPPSERALGSHVRMCPRGCRARRHRRIVRLIDGKLLASACRVYRHRNPKAGCAITADGAGSCEVKLQVLAHGISSVNARTSTTRAPRYGSFTPRPDVELHLARHRISHRLLSTEATRARVTLLTPAGHGAVYPPVTLGLMQARADRRWG</sequence>
<name>A0A0D2NRI1_HYPSF</name>
<gene>
    <name evidence="1" type="ORF">HYPSUDRAFT_895188</name>
</gene>
<proteinExistence type="predicted"/>
<accession>A0A0D2NRI1</accession>
<organism evidence="1 2">
    <name type="scientific">Hypholoma sublateritium (strain FD-334 SS-4)</name>
    <dbReference type="NCBI Taxonomy" id="945553"/>
    <lineage>
        <taxon>Eukaryota</taxon>
        <taxon>Fungi</taxon>
        <taxon>Dikarya</taxon>
        <taxon>Basidiomycota</taxon>
        <taxon>Agaricomycotina</taxon>
        <taxon>Agaricomycetes</taxon>
        <taxon>Agaricomycetidae</taxon>
        <taxon>Agaricales</taxon>
        <taxon>Agaricineae</taxon>
        <taxon>Strophariaceae</taxon>
        <taxon>Hypholoma</taxon>
    </lineage>
</organism>
<reference evidence="2" key="1">
    <citation type="submission" date="2014-04" db="EMBL/GenBank/DDBJ databases">
        <title>Evolutionary Origins and Diversification of the Mycorrhizal Mutualists.</title>
        <authorList>
            <consortium name="DOE Joint Genome Institute"/>
            <consortium name="Mycorrhizal Genomics Consortium"/>
            <person name="Kohler A."/>
            <person name="Kuo A."/>
            <person name="Nagy L.G."/>
            <person name="Floudas D."/>
            <person name="Copeland A."/>
            <person name="Barry K.W."/>
            <person name="Cichocki N."/>
            <person name="Veneault-Fourrey C."/>
            <person name="LaButti K."/>
            <person name="Lindquist E.A."/>
            <person name="Lipzen A."/>
            <person name="Lundell T."/>
            <person name="Morin E."/>
            <person name="Murat C."/>
            <person name="Riley R."/>
            <person name="Ohm R."/>
            <person name="Sun H."/>
            <person name="Tunlid A."/>
            <person name="Henrissat B."/>
            <person name="Grigoriev I.V."/>
            <person name="Hibbett D.S."/>
            <person name="Martin F."/>
        </authorList>
    </citation>
    <scope>NUCLEOTIDE SEQUENCE [LARGE SCALE GENOMIC DNA]</scope>
    <source>
        <strain evidence="2">FD-334 SS-4</strain>
    </source>
</reference>
<keyword evidence="2" id="KW-1185">Reference proteome</keyword>
<evidence type="ECO:0000313" key="2">
    <source>
        <dbReference type="Proteomes" id="UP000054270"/>
    </source>
</evidence>
<dbReference type="EMBL" id="KN817579">
    <property type="protein sequence ID" value="KJA19306.1"/>
    <property type="molecule type" value="Genomic_DNA"/>
</dbReference>
<dbReference type="AlphaFoldDB" id="A0A0D2NRI1"/>
<dbReference type="Proteomes" id="UP000054270">
    <property type="component" value="Unassembled WGS sequence"/>
</dbReference>